<feature type="transmembrane region" description="Helical" evidence="1">
    <location>
        <begin position="84"/>
        <end position="105"/>
    </location>
</feature>
<evidence type="ECO:0000313" key="4">
    <source>
        <dbReference type="Proteomes" id="UP000053593"/>
    </source>
</evidence>
<protein>
    <recommendedName>
        <fullName evidence="2">DUF6533 domain-containing protein</fullName>
    </recommendedName>
</protein>
<feature type="domain" description="DUF6533" evidence="2">
    <location>
        <begin position="17"/>
        <end position="62"/>
    </location>
</feature>
<accession>A0A0D0BF67</accession>
<sequence length="166" mass="18662">MDSLEKETLQLQVTDGYVLVAVMTLWIEDYLETLPTEIQAIWSQKHSGASILFILNRYTFLLHLSVAVFIGLPGKISSQQCQTLSLFVQVLEIITNLTTTFLFALRVYAIYGKSKVILAMTICFMLLRISADVMSAILEEVISFNGELTILPRCGIQYTGIDIRFG</sequence>
<dbReference type="AlphaFoldDB" id="A0A0D0BF67"/>
<evidence type="ECO:0000259" key="2">
    <source>
        <dbReference type="Pfam" id="PF20151"/>
    </source>
</evidence>
<dbReference type="EMBL" id="KN834830">
    <property type="protein sequence ID" value="KIK53311.1"/>
    <property type="molecule type" value="Genomic_DNA"/>
</dbReference>
<dbReference type="Proteomes" id="UP000053593">
    <property type="component" value="Unassembled WGS sequence"/>
</dbReference>
<dbReference type="OrthoDB" id="2955592at2759"/>
<evidence type="ECO:0000256" key="1">
    <source>
        <dbReference type="SAM" id="Phobius"/>
    </source>
</evidence>
<dbReference type="Pfam" id="PF20151">
    <property type="entry name" value="DUF6533"/>
    <property type="match status" value="1"/>
</dbReference>
<dbReference type="InterPro" id="IPR045340">
    <property type="entry name" value="DUF6533"/>
</dbReference>
<keyword evidence="1" id="KW-1133">Transmembrane helix</keyword>
<proteinExistence type="predicted"/>
<organism evidence="3 4">
    <name type="scientific">Collybiopsis luxurians FD-317 M1</name>
    <dbReference type="NCBI Taxonomy" id="944289"/>
    <lineage>
        <taxon>Eukaryota</taxon>
        <taxon>Fungi</taxon>
        <taxon>Dikarya</taxon>
        <taxon>Basidiomycota</taxon>
        <taxon>Agaricomycotina</taxon>
        <taxon>Agaricomycetes</taxon>
        <taxon>Agaricomycetidae</taxon>
        <taxon>Agaricales</taxon>
        <taxon>Marasmiineae</taxon>
        <taxon>Omphalotaceae</taxon>
        <taxon>Collybiopsis</taxon>
        <taxon>Collybiopsis luxurians</taxon>
    </lineage>
</organism>
<keyword evidence="1" id="KW-0472">Membrane</keyword>
<keyword evidence="4" id="KW-1185">Reference proteome</keyword>
<name>A0A0D0BF67_9AGAR</name>
<keyword evidence="1" id="KW-0812">Transmembrane</keyword>
<feature type="transmembrane region" description="Helical" evidence="1">
    <location>
        <begin position="117"/>
        <end position="138"/>
    </location>
</feature>
<evidence type="ECO:0000313" key="3">
    <source>
        <dbReference type="EMBL" id="KIK53311.1"/>
    </source>
</evidence>
<reference evidence="3 4" key="1">
    <citation type="submission" date="2014-04" db="EMBL/GenBank/DDBJ databases">
        <title>Evolutionary Origins and Diversification of the Mycorrhizal Mutualists.</title>
        <authorList>
            <consortium name="DOE Joint Genome Institute"/>
            <consortium name="Mycorrhizal Genomics Consortium"/>
            <person name="Kohler A."/>
            <person name="Kuo A."/>
            <person name="Nagy L.G."/>
            <person name="Floudas D."/>
            <person name="Copeland A."/>
            <person name="Barry K.W."/>
            <person name="Cichocki N."/>
            <person name="Veneault-Fourrey C."/>
            <person name="LaButti K."/>
            <person name="Lindquist E.A."/>
            <person name="Lipzen A."/>
            <person name="Lundell T."/>
            <person name="Morin E."/>
            <person name="Murat C."/>
            <person name="Riley R."/>
            <person name="Ohm R."/>
            <person name="Sun H."/>
            <person name="Tunlid A."/>
            <person name="Henrissat B."/>
            <person name="Grigoriev I.V."/>
            <person name="Hibbett D.S."/>
            <person name="Martin F."/>
        </authorList>
    </citation>
    <scope>NUCLEOTIDE SEQUENCE [LARGE SCALE GENOMIC DNA]</scope>
    <source>
        <strain evidence="3 4">FD-317 M1</strain>
    </source>
</reference>
<dbReference type="HOGENOM" id="CLU_136328_0_0_1"/>
<feature type="transmembrane region" description="Helical" evidence="1">
    <location>
        <begin position="51"/>
        <end position="72"/>
    </location>
</feature>
<gene>
    <name evidence="3" type="ORF">GYMLUDRAFT_937548</name>
</gene>